<name>A0A0C9SL41_PLICR</name>
<dbReference type="InterPro" id="IPR032474">
    <property type="entry name" value="Argonaute_N"/>
</dbReference>
<dbReference type="AlphaFoldDB" id="A0A0C9SL41"/>
<evidence type="ECO:0000259" key="3">
    <source>
        <dbReference type="PROSITE" id="PS50821"/>
    </source>
</evidence>
<dbReference type="Pfam" id="PF02170">
    <property type="entry name" value="PAZ"/>
    <property type="match status" value="1"/>
</dbReference>
<organism evidence="5 6">
    <name type="scientific">Plicaturopsis crispa FD-325 SS-3</name>
    <dbReference type="NCBI Taxonomy" id="944288"/>
    <lineage>
        <taxon>Eukaryota</taxon>
        <taxon>Fungi</taxon>
        <taxon>Dikarya</taxon>
        <taxon>Basidiomycota</taxon>
        <taxon>Agaricomycotina</taxon>
        <taxon>Agaricomycetes</taxon>
        <taxon>Agaricomycetidae</taxon>
        <taxon>Amylocorticiales</taxon>
        <taxon>Amylocorticiaceae</taxon>
        <taxon>Plicatura</taxon>
        <taxon>Plicaturopsis crispa</taxon>
    </lineage>
</organism>
<dbReference type="PROSITE" id="PS50822">
    <property type="entry name" value="PIWI"/>
    <property type="match status" value="1"/>
</dbReference>
<dbReference type="InterPro" id="IPR012337">
    <property type="entry name" value="RNaseH-like_sf"/>
</dbReference>
<dbReference type="Pfam" id="PF16488">
    <property type="entry name" value="ArgoL2"/>
    <property type="match status" value="1"/>
</dbReference>
<dbReference type="SMART" id="SM00950">
    <property type="entry name" value="Piwi"/>
    <property type="match status" value="1"/>
</dbReference>
<dbReference type="InterPro" id="IPR036397">
    <property type="entry name" value="RNaseH_sf"/>
</dbReference>
<feature type="region of interest" description="Disordered" evidence="2">
    <location>
        <begin position="1"/>
        <end position="21"/>
    </location>
</feature>
<gene>
    <name evidence="5" type="ORF">PLICRDRAFT_669923</name>
</gene>
<dbReference type="Pfam" id="PF08699">
    <property type="entry name" value="ArgoL1"/>
    <property type="match status" value="1"/>
</dbReference>
<comment type="similarity">
    <text evidence="1">Belongs to the argonaute family.</text>
</comment>
<dbReference type="Proteomes" id="UP000053263">
    <property type="component" value="Unassembled WGS sequence"/>
</dbReference>
<dbReference type="Gene3D" id="3.30.420.10">
    <property type="entry name" value="Ribonuclease H-like superfamily/Ribonuclease H"/>
    <property type="match status" value="1"/>
</dbReference>
<dbReference type="PANTHER" id="PTHR22891">
    <property type="entry name" value="EUKARYOTIC TRANSLATION INITIATION FACTOR 2C"/>
    <property type="match status" value="1"/>
</dbReference>
<dbReference type="OrthoDB" id="10252740at2759"/>
<dbReference type="InterPro" id="IPR014811">
    <property type="entry name" value="ArgoL1"/>
</dbReference>
<dbReference type="InterPro" id="IPR003100">
    <property type="entry name" value="PAZ_dom"/>
</dbReference>
<evidence type="ECO:0008006" key="7">
    <source>
        <dbReference type="Google" id="ProtNLM"/>
    </source>
</evidence>
<feature type="compositionally biased region" description="Gly residues" evidence="2">
    <location>
        <begin position="1"/>
        <end position="14"/>
    </location>
</feature>
<dbReference type="InterPro" id="IPR032472">
    <property type="entry name" value="ArgoL2"/>
</dbReference>
<evidence type="ECO:0000259" key="4">
    <source>
        <dbReference type="PROSITE" id="PS50822"/>
    </source>
</evidence>
<feature type="domain" description="PAZ" evidence="3">
    <location>
        <begin position="263"/>
        <end position="366"/>
    </location>
</feature>
<dbReference type="Gene3D" id="3.40.50.2300">
    <property type="match status" value="1"/>
</dbReference>
<dbReference type="Pfam" id="PF02171">
    <property type="entry name" value="Piwi"/>
    <property type="match status" value="1"/>
</dbReference>
<dbReference type="HOGENOM" id="CLU_004544_4_1_1"/>
<feature type="domain" description="Piwi" evidence="4">
    <location>
        <begin position="554"/>
        <end position="845"/>
    </location>
</feature>
<evidence type="ECO:0000313" key="6">
    <source>
        <dbReference type="Proteomes" id="UP000053263"/>
    </source>
</evidence>
<dbReference type="EMBL" id="KN832569">
    <property type="protein sequence ID" value="KII84826.1"/>
    <property type="molecule type" value="Genomic_DNA"/>
</dbReference>
<dbReference type="CDD" id="cd02846">
    <property type="entry name" value="PAZ_argonaute_like"/>
    <property type="match status" value="1"/>
</dbReference>
<dbReference type="InterPro" id="IPR003165">
    <property type="entry name" value="Piwi"/>
</dbReference>
<dbReference type="GO" id="GO:0003723">
    <property type="term" value="F:RNA binding"/>
    <property type="evidence" value="ECO:0007669"/>
    <property type="project" value="InterPro"/>
</dbReference>
<accession>A0A0C9SL41</accession>
<dbReference type="SUPFAM" id="SSF101690">
    <property type="entry name" value="PAZ domain"/>
    <property type="match status" value="1"/>
</dbReference>
<dbReference type="SMART" id="SM01163">
    <property type="entry name" value="DUF1785"/>
    <property type="match status" value="1"/>
</dbReference>
<keyword evidence="6" id="KW-1185">Reference proteome</keyword>
<reference evidence="5 6" key="1">
    <citation type="submission" date="2014-06" db="EMBL/GenBank/DDBJ databases">
        <title>Evolutionary Origins and Diversification of the Mycorrhizal Mutualists.</title>
        <authorList>
            <consortium name="DOE Joint Genome Institute"/>
            <consortium name="Mycorrhizal Genomics Consortium"/>
            <person name="Kohler A."/>
            <person name="Kuo A."/>
            <person name="Nagy L.G."/>
            <person name="Floudas D."/>
            <person name="Copeland A."/>
            <person name="Barry K.W."/>
            <person name="Cichocki N."/>
            <person name="Veneault-Fourrey C."/>
            <person name="LaButti K."/>
            <person name="Lindquist E.A."/>
            <person name="Lipzen A."/>
            <person name="Lundell T."/>
            <person name="Morin E."/>
            <person name="Murat C."/>
            <person name="Riley R."/>
            <person name="Ohm R."/>
            <person name="Sun H."/>
            <person name="Tunlid A."/>
            <person name="Henrissat B."/>
            <person name="Grigoriev I.V."/>
            <person name="Hibbett D.S."/>
            <person name="Martin F."/>
        </authorList>
    </citation>
    <scope>NUCLEOTIDE SEQUENCE [LARGE SCALE GENOMIC DNA]</scope>
    <source>
        <strain evidence="5 6">FD-325 SS-3</strain>
    </source>
</reference>
<protein>
    <recommendedName>
        <fullName evidence="7">Piwi-domain-containing protein</fullName>
    </recommendedName>
</protein>
<proteinExistence type="inferred from homology"/>
<dbReference type="PROSITE" id="PS50821">
    <property type="entry name" value="PAZ"/>
    <property type="match status" value="1"/>
</dbReference>
<sequence>MGGGPRGGRGGGPGADAPLIYKGDTPARIDDRIATSDALVQSFKVLKTKRQMPLRPGFGTLGKPITLRANFFPIKFPENMKIYDYSIDITPKTDIKRLKARILQLVESDTQYEPYVGHVAHDRSERLVSAKKLKQPLNIQITFLEDGETRPRPNAQVYNISFTLVRELDTNQLTKYIEGRSHDYDPLPVISAVNIVLQQYASKTGQRVGQNRYFFRDQAPPELGPGIEAWRGYFTSVRPVYKQLMVNVDFCMTAFYVPGNMADALQHFQRVSRGGMPAKFAQGIKVTTKHLGYKMKKPLKRVENGTARSTTFQCDELEKNRPVSVEEYFKRKYKITLKHPTDLPVLNIGSKYKDNYLPAELCEIEPGLPYHGRLGDKETANMIRLACNRPAVNAQSIVNEGLPKLGHVPGMSPVPGFGLTISDEMTGIPGRELPYPKLSYKGGKPPNVNNGSWNILDVKFHRGAAIRNWWVLVVRDGNEVLQGNTDPRLRGLVEGFMKKCASSGMTIPATLPKLMSTPPLVSPFQDPSRAQAMDQIRDLIRTNLQQAPNAKPSFILVLLSNRDNYIYPGIKRLGEVEFGVHTVHMQLNKALGEPKKQDQYLSNVALKVNTKLGGINHLLDAADMKWLTNKKTMVVGLDVTHPGPTSQPGTPSIAAVVASVDQFFVQYPCSIRVQESKKEPRCCLTSSPAQMITDLADMMVERLLLWEKRNKALPDRIFVFRDGVSEGQFETVLEDELNKIVASFKKFDTKGRAGAYRPTLSIIVCGKRHHAKLYSTNSIYADKNGNTRPGTVVDKGIGAIYEFDFYLQAHAGLQGNVKSTHYTVVYDENALGADEIQQGTHTSSYSTVARRRR</sequence>
<evidence type="ECO:0000256" key="2">
    <source>
        <dbReference type="SAM" id="MobiDB-lite"/>
    </source>
</evidence>
<dbReference type="InterPro" id="IPR036085">
    <property type="entry name" value="PAZ_dom_sf"/>
</dbReference>
<dbReference type="SMART" id="SM00949">
    <property type="entry name" value="PAZ"/>
    <property type="match status" value="1"/>
</dbReference>
<dbReference type="SUPFAM" id="SSF53098">
    <property type="entry name" value="Ribonuclease H-like"/>
    <property type="match status" value="1"/>
</dbReference>
<dbReference type="Pfam" id="PF16486">
    <property type="entry name" value="ArgoN"/>
    <property type="match status" value="1"/>
</dbReference>
<evidence type="ECO:0000313" key="5">
    <source>
        <dbReference type="EMBL" id="KII84826.1"/>
    </source>
</evidence>
<evidence type="ECO:0000256" key="1">
    <source>
        <dbReference type="RuleBase" id="RU361178"/>
    </source>
</evidence>
<dbReference type="Gene3D" id="2.170.260.10">
    <property type="entry name" value="paz domain"/>
    <property type="match status" value="1"/>
</dbReference>